<feature type="transmembrane region" description="Helical" evidence="1">
    <location>
        <begin position="37"/>
        <end position="55"/>
    </location>
</feature>
<dbReference type="AlphaFoldDB" id="A0A0R2LS82"/>
<reference evidence="2 3" key="1">
    <citation type="journal article" date="2015" name="Genome Announc.">
        <title>Expanding the biotechnology potential of lactobacilli through comparative genomics of 213 strains and associated genera.</title>
        <authorList>
            <person name="Sun Z."/>
            <person name="Harris H.M."/>
            <person name="McCann A."/>
            <person name="Guo C."/>
            <person name="Argimon S."/>
            <person name="Zhang W."/>
            <person name="Yang X."/>
            <person name="Jeffery I.B."/>
            <person name="Cooney J.C."/>
            <person name="Kagawa T.F."/>
            <person name="Liu W."/>
            <person name="Song Y."/>
            <person name="Salvetti E."/>
            <person name="Wrobel A."/>
            <person name="Rasinkangas P."/>
            <person name="Parkhill J."/>
            <person name="Rea M.C."/>
            <person name="O'Sullivan O."/>
            <person name="Ritari J."/>
            <person name="Douillard F.P."/>
            <person name="Paul Ross R."/>
            <person name="Yang R."/>
            <person name="Briner A.E."/>
            <person name="Felis G.E."/>
            <person name="de Vos W.M."/>
            <person name="Barrangou R."/>
            <person name="Klaenhammer T.R."/>
            <person name="Caufield P.W."/>
            <person name="Cui Y."/>
            <person name="Zhang H."/>
            <person name="O'Toole P.W."/>
        </authorList>
    </citation>
    <scope>NUCLEOTIDE SEQUENCE [LARGE SCALE GENOMIC DNA]</scope>
    <source>
        <strain evidence="2 3">DSM 22467</strain>
    </source>
</reference>
<organism evidence="2 3">
    <name type="scientific">Levilactobacillus paucivorans</name>
    <dbReference type="NCBI Taxonomy" id="616990"/>
    <lineage>
        <taxon>Bacteria</taxon>
        <taxon>Bacillati</taxon>
        <taxon>Bacillota</taxon>
        <taxon>Bacilli</taxon>
        <taxon>Lactobacillales</taxon>
        <taxon>Lactobacillaceae</taxon>
        <taxon>Levilactobacillus</taxon>
    </lineage>
</organism>
<keyword evidence="1" id="KW-1133">Transmembrane helix</keyword>
<keyword evidence="1" id="KW-0812">Transmembrane</keyword>
<keyword evidence="1" id="KW-0472">Membrane</keyword>
<dbReference type="EMBL" id="JQCA01000035">
    <property type="protein sequence ID" value="KRO04447.1"/>
    <property type="molecule type" value="Genomic_DNA"/>
</dbReference>
<keyword evidence="3" id="KW-1185">Reference proteome</keyword>
<gene>
    <name evidence="2" type="ORF">IV54_GL001371</name>
</gene>
<evidence type="ECO:0000313" key="3">
    <source>
        <dbReference type="Proteomes" id="UP000051906"/>
    </source>
</evidence>
<comment type="caution">
    <text evidence="2">The sequence shown here is derived from an EMBL/GenBank/DDBJ whole genome shotgun (WGS) entry which is preliminary data.</text>
</comment>
<sequence length="128" mass="14611">MMKIFHYTMNGMGYGAVAYLFLLAMQVAPTHVSPKNAISLLLLSAAIGVLSMIFDEDYQGVPWPLELGIHLVGTAFLVMGYMLFNDWSIDWSFWGIFVPIYIVVWLVVSLDQHFRVVKINRALQKRNK</sequence>
<proteinExistence type="predicted"/>
<dbReference type="Proteomes" id="UP000051906">
    <property type="component" value="Unassembled WGS sequence"/>
</dbReference>
<name>A0A0R2LS82_9LACO</name>
<feature type="transmembrane region" description="Helical" evidence="1">
    <location>
        <begin position="12"/>
        <end position="31"/>
    </location>
</feature>
<evidence type="ECO:0000313" key="2">
    <source>
        <dbReference type="EMBL" id="KRO04447.1"/>
    </source>
</evidence>
<evidence type="ECO:0008006" key="4">
    <source>
        <dbReference type="Google" id="ProtNLM"/>
    </source>
</evidence>
<dbReference type="PATRIC" id="fig|616990.3.peg.1463"/>
<dbReference type="STRING" id="616990.IV54_GL001371"/>
<feature type="transmembrane region" description="Helical" evidence="1">
    <location>
        <begin position="67"/>
        <end position="85"/>
    </location>
</feature>
<protein>
    <recommendedName>
        <fullName evidence="4">DUF3021 domain-containing protein</fullName>
    </recommendedName>
</protein>
<accession>A0A0R2LS82</accession>
<evidence type="ECO:0000256" key="1">
    <source>
        <dbReference type="SAM" id="Phobius"/>
    </source>
</evidence>
<dbReference type="RefSeq" id="WP_057877909.1">
    <property type="nucleotide sequence ID" value="NZ_JQCA01000035.1"/>
</dbReference>
<dbReference type="InterPro" id="IPR021560">
    <property type="entry name" value="DUF3021"/>
</dbReference>
<dbReference type="Pfam" id="PF11457">
    <property type="entry name" value="DUF3021"/>
    <property type="match status" value="1"/>
</dbReference>
<feature type="transmembrane region" description="Helical" evidence="1">
    <location>
        <begin position="91"/>
        <end position="110"/>
    </location>
</feature>
<dbReference type="OrthoDB" id="2294032at2"/>